<dbReference type="NCBIfam" id="TIGR00750">
    <property type="entry name" value="lao"/>
    <property type="match status" value="1"/>
</dbReference>
<gene>
    <name evidence="4" type="ORF">BECKFM1743A_GA0114220_103681</name>
    <name evidence="5" type="ORF">BECKFM1743B_GA0114221_101061</name>
    <name evidence="3" type="ORF">BECKFM1743C_GA0114222_1002117</name>
</gene>
<dbReference type="InterPro" id="IPR027417">
    <property type="entry name" value="P-loop_NTPase"/>
</dbReference>
<dbReference type="PANTHER" id="PTHR23408:SF3">
    <property type="entry name" value="METHYLMALONIC ACIDURIA TYPE A PROTEIN, MITOCHONDRIAL"/>
    <property type="match status" value="1"/>
</dbReference>
<evidence type="ECO:0000256" key="2">
    <source>
        <dbReference type="SAM" id="MobiDB-lite"/>
    </source>
</evidence>
<dbReference type="Gene3D" id="1.10.287.130">
    <property type="match status" value="1"/>
</dbReference>
<organism evidence="5">
    <name type="scientific">Candidatus Kentrum sp. FM</name>
    <dbReference type="NCBI Taxonomy" id="2126340"/>
    <lineage>
        <taxon>Bacteria</taxon>
        <taxon>Pseudomonadati</taxon>
        <taxon>Pseudomonadota</taxon>
        <taxon>Gammaproteobacteria</taxon>
        <taxon>Candidatus Kentrum</taxon>
    </lineage>
</organism>
<comment type="similarity">
    <text evidence="1">Belongs to the SIMIBI class G3E GTPase family. ArgK/MeaB subfamily.</text>
</comment>
<dbReference type="Gene3D" id="1.20.5.170">
    <property type="match status" value="1"/>
</dbReference>
<dbReference type="EMBL" id="CAADFA010000021">
    <property type="protein sequence ID" value="VFJ45118.1"/>
    <property type="molecule type" value="Genomic_DNA"/>
</dbReference>
<sequence length="382" mass="41484">MDTKRPDWVPKKAGAEFTTTVMKGVDGGHDGLAADTASRSNERKTGASPKRRQLSVDEYVKGVLSGERNVLARAITLVESNASAHMAMAQEVLRQLLPHTGNSIRIGITGVPGVGKSTSIETLGLYLLEKGLKVAVLAVDPSSKVTGGSILGDKTRMEDLSRDPRAFIRPSPSGGTLGGVTRKSRETILVCEAAGFDVILVETVGVGQSETTVRQMVDFFLLLMLAGAGDELQGIKKGIMELADALIINKADGENKPRAMAAKLEYNRALTYLAPATEGWETRAYTSSAVTGEGIDEIWAVIESFRKQTEISGILEKRRRTQTMEWVYAMVEEYLQNSFYHHTGVKTMRTLIEQDVIAGKMPPTVAAKRLIETFERPDTRGG</sequence>
<dbReference type="GO" id="GO:0003924">
    <property type="term" value="F:GTPase activity"/>
    <property type="evidence" value="ECO:0007669"/>
    <property type="project" value="InterPro"/>
</dbReference>
<dbReference type="SUPFAM" id="SSF52540">
    <property type="entry name" value="P-loop containing nucleoside triphosphate hydrolases"/>
    <property type="match status" value="1"/>
</dbReference>
<protein>
    <submittedName>
        <fullName evidence="5">LAO/AO transport system kinase</fullName>
    </submittedName>
</protein>
<evidence type="ECO:0000313" key="3">
    <source>
        <dbReference type="EMBL" id="VFJ45118.1"/>
    </source>
</evidence>
<dbReference type="GO" id="GO:0005737">
    <property type="term" value="C:cytoplasm"/>
    <property type="evidence" value="ECO:0007669"/>
    <property type="project" value="TreeGrafter"/>
</dbReference>
<dbReference type="Pfam" id="PF03308">
    <property type="entry name" value="MeaB"/>
    <property type="match status" value="1"/>
</dbReference>
<dbReference type="GO" id="GO:0016301">
    <property type="term" value="F:kinase activity"/>
    <property type="evidence" value="ECO:0007669"/>
    <property type="project" value="UniProtKB-KW"/>
</dbReference>
<dbReference type="GO" id="GO:0005525">
    <property type="term" value="F:GTP binding"/>
    <property type="evidence" value="ECO:0007669"/>
    <property type="project" value="InterPro"/>
</dbReference>
<dbReference type="InterPro" id="IPR005129">
    <property type="entry name" value="GTPase_ArgK"/>
</dbReference>
<dbReference type="NCBIfam" id="NF006958">
    <property type="entry name" value="PRK09435.1"/>
    <property type="match status" value="1"/>
</dbReference>
<keyword evidence="5" id="KW-0808">Transferase</keyword>
<dbReference type="EMBL" id="CAADEZ010000368">
    <property type="protein sequence ID" value="VFJ64939.1"/>
    <property type="molecule type" value="Genomic_DNA"/>
</dbReference>
<reference evidence="5" key="1">
    <citation type="submission" date="2019-02" db="EMBL/GenBank/DDBJ databases">
        <authorList>
            <person name="Gruber-Vodicka R. H."/>
            <person name="Seah K. B. B."/>
        </authorList>
    </citation>
    <scope>NUCLEOTIDE SEQUENCE</scope>
    <source>
        <strain evidence="4">BECK_BZ163</strain>
        <strain evidence="5">BECK_BZ164</strain>
        <strain evidence="3">BECK_BZ165</strain>
    </source>
</reference>
<evidence type="ECO:0000313" key="4">
    <source>
        <dbReference type="EMBL" id="VFJ64939.1"/>
    </source>
</evidence>
<name>A0A450VXC3_9GAMM</name>
<feature type="region of interest" description="Disordered" evidence="2">
    <location>
        <begin position="21"/>
        <end position="52"/>
    </location>
</feature>
<dbReference type="Gene3D" id="3.40.50.300">
    <property type="entry name" value="P-loop containing nucleotide triphosphate hydrolases"/>
    <property type="match status" value="1"/>
</dbReference>
<keyword evidence="5" id="KW-0418">Kinase</keyword>
<dbReference type="AlphaFoldDB" id="A0A450VXC3"/>
<evidence type="ECO:0000313" key="5">
    <source>
        <dbReference type="EMBL" id="VFK09463.1"/>
    </source>
</evidence>
<dbReference type="PANTHER" id="PTHR23408">
    <property type="entry name" value="METHYLMALONYL-COA MUTASE"/>
    <property type="match status" value="1"/>
</dbReference>
<dbReference type="EMBL" id="CAADFL010000106">
    <property type="protein sequence ID" value="VFK09463.1"/>
    <property type="molecule type" value="Genomic_DNA"/>
</dbReference>
<accession>A0A450VXC3</accession>
<dbReference type="CDD" id="cd03114">
    <property type="entry name" value="MMAA-like"/>
    <property type="match status" value="1"/>
</dbReference>
<evidence type="ECO:0000256" key="1">
    <source>
        <dbReference type="ARBA" id="ARBA00009625"/>
    </source>
</evidence>
<proteinExistence type="inferred from homology"/>